<keyword evidence="2" id="KW-1185">Reference proteome</keyword>
<sequence length="103" mass="11099">MNTSPSRLRRALTTATDHQRIEAYRRVVDSCRGPLADGMSTDWIDTAREFHHRHLREVQNGRGCSSDGDAAGLEGVLGTGGGHHGLVATVNHAEVGQQGEVVQ</sequence>
<evidence type="ECO:0000313" key="2">
    <source>
        <dbReference type="Proteomes" id="UP000241118"/>
    </source>
</evidence>
<comment type="caution">
    <text evidence="1">The sequence shown here is derived from an EMBL/GenBank/DDBJ whole genome shotgun (WGS) entry which is preliminary data.</text>
</comment>
<proteinExistence type="predicted"/>
<reference evidence="1 2" key="1">
    <citation type="submission" date="2018-03" db="EMBL/GenBank/DDBJ databases">
        <title>Genomic Encyclopedia of Type Strains, Phase III (KMG-III): the genomes of soil and plant-associated and newly described type strains.</title>
        <authorList>
            <person name="Whitman W."/>
        </authorList>
    </citation>
    <scope>NUCLEOTIDE SEQUENCE [LARGE SCALE GENOMIC DNA]</scope>
    <source>
        <strain evidence="1 2">CGMCC 4.7097</strain>
    </source>
</reference>
<gene>
    <name evidence="1" type="ORF">B0I31_114144</name>
</gene>
<organism evidence="1 2">
    <name type="scientific">Saccharothrix carnea</name>
    <dbReference type="NCBI Taxonomy" id="1280637"/>
    <lineage>
        <taxon>Bacteria</taxon>
        <taxon>Bacillati</taxon>
        <taxon>Actinomycetota</taxon>
        <taxon>Actinomycetes</taxon>
        <taxon>Pseudonocardiales</taxon>
        <taxon>Pseudonocardiaceae</taxon>
        <taxon>Saccharothrix</taxon>
    </lineage>
</organism>
<dbReference type="EMBL" id="PYAX01000014">
    <property type="protein sequence ID" value="PSL52317.1"/>
    <property type="molecule type" value="Genomic_DNA"/>
</dbReference>
<dbReference type="AlphaFoldDB" id="A0A2P8I1H0"/>
<dbReference type="Proteomes" id="UP000241118">
    <property type="component" value="Unassembled WGS sequence"/>
</dbReference>
<protein>
    <submittedName>
        <fullName evidence="1">Uncharacterized protein</fullName>
    </submittedName>
</protein>
<name>A0A2P8I1H0_SACCR</name>
<accession>A0A2P8I1H0</accession>
<evidence type="ECO:0000313" key="1">
    <source>
        <dbReference type="EMBL" id="PSL52317.1"/>
    </source>
</evidence>